<evidence type="ECO:0000256" key="4">
    <source>
        <dbReference type="ARBA" id="ARBA00022617"/>
    </source>
</evidence>
<evidence type="ECO:0000313" key="17">
    <source>
        <dbReference type="Proteomes" id="UP000636709"/>
    </source>
</evidence>
<evidence type="ECO:0000256" key="14">
    <source>
        <dbReference type="SAM" id="MobiDB-lite"/>
    </source>
</evidence>
<evidence type="ECO:0000256" key="8">
    <source>
        <dbReference type="ARBA" id="ARBA00023002"/>
    </source>
</evidence>
<proteinExistence type="inferred from homology"/>
<dbReference type="PROSITE" id="PS00086">
    <property type="entry name" value="CYTOCHROME_P450"/>
    <property type="match status" value="1"/>
</dbReference>
<dbReference type="AlphaFoldDB" id="A0A835E5U7"/>
<dbReference type="GO" id="GO:0016020">
    <property type="term" value="C:membrane"/>
    <property type="evidence" value="ECO:0007669"/>
    <property type="project" value="UniProtKB-SubCell"/>
</dbReference>
<accession>A0A835E5U7</accession>
<feature type="region of interest" description="Disordered" evidence="14">
    <location>
        <begin position="280"/>
        <end position="299"/>
    </location>
</feature>
<dbReference type="GO" id="GO:0004497">
    <property type="term" value="F:monooxygenase activity"/>
    <property type="evidence" value="ECO:0007669"/>
    <property type="project" value="UniProtKB-KW"/>
</dbReference>
<comment type="similarity">
    <text evidence="3 13">Belongs to the cytochrome P450 family.</text>
</comment>
<dbReference type="PANTHER" id="PTHR47944:SF17">
    <property type="entry name" value="3,9-DIHYDROXYPTEROCARPAN 6A-MONOOXYGENASE"/>
    <property type="match status" value="1"/>
</dbReference>
<dbReference type="InterPro" id="IPR017972">
    <property type="entry name" value="Cyt_P450_CS"/>
</dbReference>
<dbReference type="GO" id="GO:0016705">
    <property type="term" value="F:oxidoreductase activity, acting on paired donors, with incorporation or reduction of molecular oxygen"/>
    <property type="evidence" value="ECO:0007669"/>
    <property type="project" value="InterPro"/>
</dbReference>
<dbReference type="InterPro" id="IPR002401">
    <property type="entry name" value="Cyt_P450_E_grp-I"/>
</dbReference>
<evidence type="ECO:0000256" key="9">
    <source>
        <dbReference type="ARBA" id="ARBA00023004"/>
    </source>
</evidence>
<keyword evidence="8 13" id="KW-0560">Oxidoreductase</keyword>
<feature type="compositionally biased region" description="Basic and acidic residues" evidence="14">
    <location>
        <begin position="283"/>
        <end position="294"/>
    </location>
</feature>
<dbReference type="PANTHER" id="PTHR47944">
    <property type="entry name" value="CYTOCHROME P450 98A9"/>
    <property type="match status" value="1"/>
</dbReference>
<dbReference type="InterPro" id="IPR036396">
    <property type="entry name" value="Cyt_P450_sf"/>
</dbReference>
<reference evidence="16" key="1">
    <citation type="submission" date="2020-07" db="EMBL/GenBank/DDBJ databases">
        <title>Genome sequence and genetic diversity analysis of an under-domesticated orphan crop, white fonio (Digitaria exilis).</title>
        <authorList>
            <person name="Bennetzen J.L."/>
            <person name="Chen S."/>
            <person name="Ma X."/>
            <person name="Wang X."/>
            <person name="Yssel A.E.J."/>
            <person name="Chaluvadi S.R."/>
            <person name="Johnson M."/>
            <person name="Gangashetty P."/>
            <person name="Hamidou F."/>
            <person name="Sanogo M.D."/>
            <person name="Zwaenepoel A."/>
            <person name="Wallace J."/>
            <person name="Van De Peer Y."/>
            <person name="Van Deynze A."/>
        </authorList>
    </citation>
    <scope>NUCLEOTIDE SEQUENCE</scope>
    <source>
        <tissue evidence="16">Leaves</tissue>
    </source>
</reference>
<protein>
    <submittedName>
        <fullName evidence="16">Uncharacterized protein</fullName>
    </submittedName>
</protein>
<feature type="region of interest" description="Disordered" evidence="14">
    <location>
        <begin position="528"/>
        <end position="550"/>
    </location>
</feature>
<evidence type="ECO:0000256" key="15">
    <source>
        <dbReference type="SAM" id="Phobius"/>
    </source>
</evidence>
<comment type="subcellular location">
    <subcellularLocation>
        <location evidence="2">Membrane</location>
        <topology evidence="2">Single-pass membrane protein</topology>
    </subcellularLocation>
</comment>
<dbReference type="SUPFAM" id="SSF48264">
    <property type="entry name" value="Cytochrome P450"/>
    <property type="match status" value="1"/>
</dbReference>
<comment type="caution">
    <text evidence="16">The sequence shown here is derived from an EMBL/GenBank/DDBJ whole genome shotgun (WGS) entry which is preliminary data.</text>
</comment>
<evidence type="ECO:0000313" key="16">
    <source>
        <dbReference type="EMBL" id="KAF8670566.1"/>
    </source>
</evidence>
<evidence type="ECO:0000256" key="1">
    <source>
        <dbReference type="ARBA" id="ARBA00001971"/>
    </source>
</evidence>
<organism evidence="16 17">
    <name type="scientific">Digitaria exilis</name>
    <dbReference type="NCBI Taxonomy" id="1010633"/>
    <lineage>
        <taxon>Eukaryota</taxon>
        <taxon>Viridiplantae</taxon>
        <taxon>Streptophyta</taxon>
        <taxon>Embryophyta</taxon>
        <taxon>Tracheophyta</taxon>
        <taxon>Spermatophyta</taxon>
        <taxon>Magnoliopsida</taxon>
        <taxon>Liliopsida</taxon>
        <taxon>Poales</taxon>
        <taxon>Poaceae</taxon>
        <taxon>PACMAD clade</taxon>
        <taxon>Panicoideae</taxon>
        <taxon>Panicodae</taxon>
        <taxon>Paniceae</taxon>
        <taxon>Anthephorinae</taxon>
        <taxon>Digitaria</taxon>
    </lineage>
</organism>
<feature type="transmembrane region" description="Helical" evidence="15">
    <location>
        <begin position="12"/>
        <end position="32"/>
    </location>
</feature>
<dbReference type="PRINTS" id="PR00385">
    <property type="entry name" value="P450"/>
</dbReference>
<keyword evidence="4 12" id="KW-0349">Heme</keyword>
<dbReference type="Gene3D" id="1.10.630.10">
    <property type="entry name" value="Cytochrome P450"/>
    <property type="match status" value="1"/>
</dbReference>
<keyword evidence="5 15" id="KW-0812">Transmembrane</keyword>
<gene>
    <name evidence="16" type="ORF">HU200_050592</name>
</gene>
<keyword evidence="7 15" id="KW-1133">Transmembrane helix</keyword>
<evidence type="ECO:0000256" key="5">
    <source>
        <dbReference type="ARBA" id="ARBA00022692"/>
    </source>
</evidence>
<dbReference type="InterPro" id="IPR001128">
    <property type="entry name" value="Cyt_P450"/>
</dbReference>
<keyword evidence="11 15" id="KW-0472">Membrane</keyword>
<name>A0A835E5U7_9POAL</name>
<evidence type="ECO:0000256" key="2">
    <source>
        <dbReference type="ARBA" id="ARBA00004167"/>
    </source>
</evidence>
<evidence type="ECO:0000256" key="11">
    <source>
        <dbReference type="ARBA" id="ARBA00023136"/>
    </source>
</evidence>
<evidence type="ECO:0000256" key="10">
    <source>
        <dbReference type="ARBA" id="ARBA00023033"/>
    </source>
</evidence>
<dbReference type="GO" id="GO:0020037">
    <property type="term" value="F:heme binding"/>
    <property type="evidence" value="ECO:0007669"/>
    <property type="project" value="InterPro"/>
</dbReference>
<evidence type="ECO:0000256" key="7">
    <source>
        <dbReference type="ARBA" id="ARBA00022989"/>
    </source>
</evidence>
<feature type="binding site" description="axial binding residue" evidence="12">
    <location>
        <position position="483"/>
    </location>
    <ligand>
        <name>heme</name>
        <dbReference type="ChEBI" id="CHEBI:30413"/>
    </ligand>
    <ligandPart>
        <name>Fe</name>
        <dbReference type="ChEBI" id="CHEBI:18248"/>
    </ligandPart>
</feature>
<dbReference type="Pfam" id="PF00067">
    <property type="entry name" value="p450"/>
    <property type="match status" value="1"/>
</dbReference>
<keyword evidence="10 13" id="KW-0503">Monooxygenase</keyword>
<evidence type="ECO:0000256" key="3">
    <source>
        <dbReference type="ARBA" id="ARBA00010617"/>
    </source>
</evidence>
<keyword evidence="17" id="KW-1185">Reference proteome</keyword>
<dbReference type="EMBL" id="JACEFO010002254">
    <property type="protein sequence ID" value="KAF8670566.1"/>
    <property type="molecule type" value="Genomic_DNA"/>
</dbReference>
<comment type="cofactor">
    <cofactor evidence="1 12">
        <name>heme</name>
        <dbReference type="ChEBI" id="CHEBI:30413"/>
    </cofactor>
</comment>
<evidence type="ECO:0000256" key="12">
    <source>
        <dbReference type="PIRSR" id="PIRSR602401-1"/>
    </source>
</evidence>
<sequence>MAMEQQQPLPTFLALTGVVTLLLLALINHLVVSSRRRSPSPPPLRRRLPPSPPGGLPVIGHLHLLRPPAHRTFHDLASRLGAPLMLIRLGSTRCVVASSADVAGELIRHHDAAISGRPVTAVPRLFSYGSAGFAFTPYGARWRFLRRLCVSEVLCPRTVELLRPVRRAAMAPLLNAVLAASERGETVNLTRELIRFSIASIVRMVATDAPASVAGEAAEAVVKAVTELLGAFNVEDYVPLCRGLDLQGLRRKAAGVHRRFDALLEQMIRHKEEAREGGCGAIVEHEQVQDDKKQTPAATRKRSKDLLDILMEKAEDDAAEVKLTRENIKAFITDVVTAGSDSSAATVEWMLAELINHPEAMDKVREEIDTVVGDDRIVGEADLPRLPYLQATFKETLRLHPGAPVAHRVSSSTSEMAVGEFTVPPETAVFINVWAIGRDPAYWEDPLAFSPERFMPGGAAAGVEPRGGQNFQFMPFGGGRRGCPGVGLAQQSVPAVVAALVQCFDWVVVDGDGGETGLVDMDESEVAPASAPSHCSSEPVPGGRLGRVGRMPTGLPVPNFSPFRRSGCMDFAGRAGLRSYALIETTP</sequence>
<evidence type="ECO:0000256" key="13">
    <source>
        <dbReference type="RuleBase" id="RU000461"/>
    </source>
</evidence>
<dbReference type="GO" id="GO:0005506">
    <property type="term" value="F:iron ion binding"/>
    <property type="evidence" value="ECO:0007669"/>
    <property type="project" value="InterPro"/>
</dbReference>
<dbReference type="OrthoDB" id="1103324at2759"/>
<dbReference type="Proteomes" id="UP000636709">
    <property type="component" value="Unassembled WGS sequence"/>
</dbReference>
<keyword evidence="9 12" id="KW-0408">Iron</keyword>
<evidence type="ECO:0000256" key="6">
    <source>
        <dbReference type="ARBA" id="ARBA00022723"/>
    </source>
</evidence>
<keyword evidence="6 12" id="KW-0479">Metal-binding</keyword>
<dbReference type="PRINTS" id="PR00463">
    <property type="entry name" value="EP450I"/>
</dbReference>